<dbReference type="OrthoDB" id="6618510at2"/>
<dbReference type="Proteomes" id="UP000003113">
    <property type="component" value="Unassembled WGS sequence"/>
</dbReference>
<dbReference type="PATRIC" id="fig|477184.5.peg.4247"/>
<dbReference type="RefSeq" id="WP_008166248.1">
    <property type="nucleotide sequence ID" value="NZ_AGUF01000068.1"/>
</dbReference>
<dbReference type="STRING" id="477184.KYC_21606"/>
<comment type="caution">
    <text evidence="1">The sequence shown here is derived from an EMBL/GenBank/DDBJ whole genome shotgun (WGS) entry which is preliminary data.</text>
</comment>
<name>H0FC12_9BURK</name>
<evidence type="ECO:0000313" key="2">
    <source>
        <dbReference type="Proteomes" id="UP000003113"/>
    </source>
</evidence>
<keyword evidence="2" id="KW-1185">Reference proteome</keyword>
<reference evidence="1 2" key="1">
    <citation type="journal article" date="2012" name="J. Bacteriol.">
        <title>Genome sequence of the highly efficient arsenite-oxidizing bacterium Achromobacter arsenitoxydans SY8.</title>
        <authorList>
            <person name="Li X."/>
            <person name="Hu Y."/>
            <person name="Gong J."/>
            <person name="Lin Y."/>
            <person name="Johnstone L."/>
            <person name="Rensing C."/>
            <person name="Wang G."/>
        </authorList>
    </citation>
    <scope>NUCLEOTIDE SEQUENCE [LARGE SCALE GENOMIC DNA]</scope>
    <source>
        <strain evidence="1 2">SY8</strain>
    </source>
</reference>
<dbReference type="EMBL" id="AGUF01000068">
    <property type="protein sequence ID" value="EHK64144.1"/>
    <property type="molecule type" value="Genomic_DNA"/>
</dbReference>
<organism evidence="1 2">
    <name type="scientific">Achromobacter arsenitoxydans SY8</name>
    <dbReference type="NCBI Taxonomy" id="477184"/>
    <lineage>
        <taxon>Bacteria</taxon>
        <taxon>Pseudomonadati</taxon>
        <taxon>Pseudomonadota</taxon>
        <taxon>Betaproteobacteria</taxon>
        <taxon>Burkholderiales</taxon>
        <taxon>Alcaligenaceae</taxon>
        <taxon>Achromobacter</taxon>
    </lineage>
</organism>
<evidence type="ECO:0000313" key="1">
    <source>
        <dbReference type="EMBL" id="EHK64144.1"/>
    </source>
</evidence>
<sequence>MSDGAVTASYDKLAQDAADGVLPRPQKICTECTVPGSLFSLNPDGGPRNADLVLGIPSQGTAATYRWFMDNPWIRDRERNYRDTFLLQVLDRFGAQYGEARMAELWAFIAVQECEIVCLDDDIADDALAPPVLDNFGQRTDDRMGFRIQRNFRFAGGKLYYLTFTSVTWEHSPRIEYEDPDGQSGISMPFSWNTPKGLFPVDVAVQHLAREFEQAKANVRIWEAIKGFFEVAVSLLAFVPVAGEVALGARGAMAGVRYLFVAVDRALAIDALGDGTSRMITGEGLSIGEKFFETFAALANPETAEARAKQVFMSINLAMLTPSAFGAARWIMREVGGKAVKLDVKMLNEADLKRLGGHKNGQGTALEAVIDTRDQTLGGTRVRVRQRYSTDTNKSQTVVEAEAARADFAVINNSARERTALQIHLIGSARKGKSLHNVVGDAGEEILAAQLVRHWGVKPDNILGYALKSGGVSRFGLKNKSNHGLDMLVRVPPPPEMLIRVPSAEGRHRIEGLRDVSQQQKVVFNEETLIVMEVKTTLGKSETPGLLEKTQGKGGEDNTERILANVKRKGRWWKREKVLELDPLAMEKVAMLDRAKESGNIQYVHAQVFLNSEGKINTLVGHGVGQGSGIQLNNWPRM</sequence>
<accession>H0FC12</accession>
<protein>
    <submittedName>
        <fullName evidence="1">Uncharacterized protein</fullName>
    </submittedName>
</protein>
<gene>
    <name evidence="1" type="ORF">KYC_21606</name>
</gene>
<dbReference type="AlphaFoldDB" id="H0FC12"/>
<proteinExistence type="predicted"/>